<dbReference type="InterPro" id="IPR015943">
    <property type="entry name" value="WD40/YVTN_repeat-like_dom_sf"/>
</dbReference>
<dbReference type="InterPro" id="IPR036322">
    <property type="entry name" value="WD40_repeat_dom_sf"/>
</dbReference>
<dbReference type="GeneID" id="87919443"/>
<keyword evidence="4" id="KW-0647">Proteasome</keyword>
<dbReference type="SMART" id="SM00088">
    <property type="entry name" value="PINT"/>
    <property type="match status" value="1"/>
</dbReference>
<evidence type="ECO:0000256" key="5">
    <source>
        <dbReference type="PROSITE-ProRule" id="PRU00221"/>
    </source>
</evidence>
<feature type="repeat" description="WD" evidence="5">
    <location>
        <begin position="223"/>
        <end position="256"/>
    </location>
</feature>
<dbReference type="Pfam" id="PF22241">
    <property type="entry name" value="PSMD12-CSN4_N"/>
    <property type="match status" value="2"/>
</dbReference>
<dbReference type="PROSITE" id="PS00678">
    <property type="entry name" value="WD_REPEATS_1"/>
    <property type="match status" value="1"/>
</dbReference>
<dbReference type="AlphaFoldDB" id="A0AAE1IEZ6"/>
<feature type="region of interest" description="Disordered" evidence="6">
    <location>
        <begin position="757"/>
        <end position="787"/>
    </location>
</feature>
<dbReference type="SUPFAM" id="SSF50978">
    <property type="entry name" value="WD40 repeat-like"/>
    <property type="match status" value="1"/>
</dbReference>
<evidence type="ECO:0000256" key="6">
    <source>
        <dbReference type="SAM" id="MobiDB-lite"/>
    </source>
</evidence>
<reference evidence="8" key="1">
    <citation type="submission" date="2023-11" db="EMBL/GenBank/DDBJ databases">
        <title>The genome sequences of three competitors of mushroom-forming fungi.</title>
        <authorList>
            <person name="Beijen E."/>
            <person name="Ohm R.A."/>
        </authorList>
    </citation>
    <scope>NUCLEOTIDE SEQUENCE</scope>
    <source>
        <strain evidence="8">CBS 100526</strain>
    </source>
</reference>
<dbReference type="PROSITE" id="PS50082">
    <property type="entry name" value="WD_REPEATS_2"/>
    <property type="match status" value="3"/>
</dbReference>
<dbReference type="InterPro" id="IPR036388">
    <property type="entry name" value="WH-like_DNA-bd_sf"/>
</dbReference>
<accession>A0AAE1IEZ6</accession>
<gene>
    <name evidence="8" type="ORF">Triagg1_5065</name>
</gene>
<organism evidence="8 9">
    <name type="scientific">Trichoderma aggressivum f. europaeum</name>
    <dbReference type="NCBI Taxonomy" id="173218"/>
    <lineage>
        <taxon>Eukaryota</taxon>
        <taxon>Fungi</taxon>
        <taxon>Dikarya</taxon>
        <taxon>Ascomycota</taxon>
        <taxon>Pezizomycotina</taxon>
        <taxon>Sordariomycetes</taxon>
        <taxon>Hypocreomycetidae</taxon>
        <taxon>Hypocreales</taxon>
        <taxon>Hypocreaceae</taxon>
        <taxon>Trichoderma</taxon>
    </lineage>
</organism>
<protein>
    <recommendedName>
        <fullName evidence="7">PCI domain-containing protein</fullName>
    </recommendedName>
</protein>
<dbReference type="EMBL" id="JAWRVG010000017">
    <property type="protein sequence ID" value="KAK4074469.1"/>
    <property type="molecule type" value="Genomic_DNA"/>
</dbReference>
<feature type="repeat" description="WD" evidence="5">
    <location>
        <begin position="123"/>
        <end position="156"/>
    </location>
</feature>
<dbReference type="SMART" id="SM00320">
    <property type="entry name" value="WD40"/>
    <property type="match status" value="7"/>
</dbReference>
<feature type="compositionally biased region" description="Basic and acidic residues" evidence="6">
    <location>
        <begin position="757"/>
        <end position="778"/>
    </location>
</feature>
<dbReference type="Gene3D" id="1.10.10.10">
    <property type="entry name" value="Winged helix-like DNA-binding domain superfamily/Winged helix DNA-binding domain"/>
    <property type="match status" value="1"/>
</dbReference>
<comment type="similarity">
    <text evidence="1">Belongs to the proteasome subunit p55 family.</text>
</comment>
<dbReference type="Pfam" id="PF00400">
    <property type="entry name" value="WD40"/>
    <property type="match status" value="2"/>
</dbReference>
<feature type="repeat" description="WD" evidence="5">
    <location>
        <begin position="396"/>
        <end position="430"/>
    </location>
</feature>
<evidence type="ECO:0000256" key="4">
    <source>
        <dbReference type="ARBA" id="ARBA00022942"/>
    </source>
</evidence>
<dbReference type="FunFam" id="1.10.10.10:FF:000070">
    <property type="entry name" value="26S proteasome non-ATPase regulatory subunit 12"/>
    <property type="match status" value="1"/>
</dbReference>
<evidence type="ECO:0000256" key="1">
    <source>
        <dbReference type="ARBA" id="ARBA00006397"/>
    </source>
</evidence>
<comment type="caution">
    <text evidence="8">The sequence shown here is derived from an EMBL/GenBank/DDBJ whole genome shotgun (WGS) entry which is preliminary data.</text>
</comment>
<dbReference type="InterPro" id="IPR001680">
    <property type="entry name" value="WD40_rpt"/>
</dbReference>
<dbReference type="InterPro" id="IPR040896">
    <property type="entry name" value="RPN5_C"/>
</dbReference>
<dbReference type="InterPro" id="IPR040134">
    <property type="entry name" value="PSMD12/CSN4"/>
</dbReference>
<feature type="region of interest" description="Disordered" evidence="6">
    <location>
        <begin position="1"/>
        <end position="31"/>
    </location>
</feature>
<dbReference type="PROSITE" id="PS50294">
    <property type="entry name" value="WD_REPEATS_REGION"/>
    <property type="match status" value="2"/>
</dbReference>
<dbReference type="Proteomes" id="UP001273209">
    <property type="component" value="Unassembled WGS sequence"/>
</dbReference>
<dbReference type="Pfam" id="PF18098">
    <property type="entry name" value="RPN5_C"/>
    <property type="match status" value="1"/>
</dbReference>
<dbReference type="InterPro" id="IPR054559">
    <property type="entry name" value="PSMD12-CSN4-like_N"/>
</dbReference>
<dbReference type="InterPro" id="IPR000717">
    <property type="entry name" value="PCI_dom"/>
</dbReference>
<dbReference type="Pfam" id="PF01399">
    <property type="entry name" value="PCI"/>
    <property type="match status" value="1"/>
</dbReference>
<dbReference type="RefSeq" id="XP_062755890.1">
    <property type="nucleotide sequence ID" value="XM_062899538.1"/>
</dbReference>
<dbReference type="GO" id="GO:0005634">
    <property type="term" value="C:nucleus"/>
    <property type="evidence" value="ECO:0007669"/>
    <property type="project" value="UniProtKB-ARBA"/>
</dbReference>
<dbReference type="InterPro" id="IPR036390">
    <property type="entry name" value="WH_DNA-bd_sf"/>
</dbReference>
<dbReference type="SUPFAM" id="SSF46785">
    <property type="entry name" value="Winged helix' DNA-binding domain"/>
    <property type="match status" value="1"/>
</dbReference>
<evidence type="ECO:0000259" key="7">
    <source>
        <dbReference type="PROSITE" id="PS50250"/>
    </source>
</evidence>
<sequence length="1028" mass="112654">MSASNRPEDEVDDDLLDAEDVGEEVADDDDLTMDSDNEELILHNDSIAFFDLPQDSLFTIAQHPVHPSLIAVGGSAGEADNAPGAGWLFDASAAQSRPVLPASYASDPSAQPQTTQLESLYSLQGHTDSINALAWTLPQGEVLVSAGLDGRVKAWKTDVQPSTGVKVTLLGEAQEVEEINWVAPCPSPSNPNTIALGANDGSVWVYTIDPSDSSNPLQIVQSYFLHTASCTAGAWTPDGQLLATVSEDGSLYVWDVWGLAAAQGLTNDNGMTAVSLTAEDQRFEVEGGLYSIAIDPKGAFLATGGAGGAIKIVSLPRLTAAAPARSARGGKSAADPTTGGQILASLHSQTDSVETIALSVASTNPPTTLLAAGSVDGSITVFDATRRFAIRKNLVGAHEEHSVVKVEFVPNSWLLTSCGMDGVVRRWDLRASGATGGAEGGNSGLLKEWRGHRGDGEGGGVLGFVQGQTGERLVTAGDDGVSLVFEASLANHYQTRPTLPPEFESFAKHHRAEFASSIPDRRLPDPEYDTLLQHLLPAAESTPHATMSEATLKPEKDFSKEVDQQLPEAESLAKTNLQGAIEKLAALEKQTRQASDLASTSRILVAIVTLCKNAGDWSLMNDQTLVLSKKHSQLKQAITKMVQTVVGFLDDTPDLKTKLSVIETLRTVTEGKIFVEVERARVTKILSDIKKQQGDVKAATEILCELQVETFGSMDRREKTEFILAQVALCIESGDWTQAAILGRKISTRYLARKPKKTAEQLEKEQKEREKKKARGEEVPEEKEDDTTDLKLRYYEQQITLAKHEDKYLDACKNYRQVLDTEAVEEDAAKLRPVLQRIIYFVILAPYDNEQHDLLQRIHRDSRNSQVSEDAELLRLFTVHELMRWPEIAKRFGPHLCGTDVFDAQPGQSADEKANQRWEDLRKRVIEHNVRVIAKYYTRIQLSRLTELLDLAEDETEKYISELVTSKTVYAKIDRPARIVSFAKPRDADDVLNEWSHNMKSLLGLLERIDHLITKEEMMARIQPTGSK</sequence>
<evidence type="ECO:0000256" key="2">
    <source>
        <dbReference type="ARBA" id="ARBA00022574"/>
    </source>
</evidence>
<name>A0AAE1IEZ6_9HYPO</name>
<keyword evidence="3" id="KW-0677">Repeat</keyword>
<proteinExistence type="inferred from homology"/>
<dbReference type="GO" id="GO:0005829">
    <property type="term" value="C:cytosol"/>
    <property type="evidence" value="ECO:0007669"/>
    <property type="project" value="UniProtKB-ARBA"/>
</dbReference>
<keyword evidence="2 5" id="KW-0853">WD repeat</keyword>
<dbReference type="GO" id="GO:0008541">
    <property type="term" value="C:proteasome regulatory particle, lid subcomplex"/>
    <property type="evidence" value="ECO:0007669"/>
    <property type="project" value="UniProtKB-ARBA"/>
</dbReference>
<feature type="domain" description="PCI" evidence="7">
    <location>
        <begin position="810"/>
        <end position="987"/>
    </location>
</feature>
<evidence type="ECO:0000256" key="3">
    <source>
        <dbReference type="ARBA" id="ARBA00022737"/>
    </source>
</evidence>
<evidence type="ECO:0000313" key="9">
    <source>
        <dbReference type="Proteomes" id="UP001273209"/>
    </source>
</evidence>
<keyword evidence="9" id="KW-1185">Reference proteome</keyword>
<feature type="compositionally biased region" description="Acidic residues" evidence="6">
    <location>
        <begin position="9"/>
        <end position="31"/>
    </location>
</feature>
<dbReference type="Gene3D" id="2.130.10.10">
    <property type="entry name" value="YVTN repeat-like/Quinoprotein amine dehydrogenase"/>
    <property type="match status" value="1"/>
</dbReference>
<dbReference type="PROSITE" id="PS50250">
    <property type="entry name" value="PCI"/>
    <property type="match status" value="1"/>
</dbReference>
<dbReference type="InterPro" id="IPR019775">
    <property type="entry name" value="WD40_repeat_CS"/>
</dbReference>
<evidence type="ECO:0000313" key="8">
    <source>
        <dbReference type="EMBL" id="KAK4074469.1"/>
    </source>
</evidence>
<dbReference type="PANTHER" id="PTHR10855:SF1">
    <property type="entry name" value="26S PROTEASOME NON-ATPASE REGULATORY SUBUNIT 12"/>
    <property type="match status" value="1"/>
</dbReference>
<dbReference type="PANTHER" id="PTHR10855">
    <property type="entry name" value="26S PROTEASOME NON-ATPASE REGULATORY SUBUNIT 12/COP9 SIGNALOSOME COMPLEX SUBUNIT 4"/>
    <property type="match status" value="1"/>
</dbReference>